<keyword evidence="2" id="KW-1185">Reference proteome</keyword>
<accession>A0AAW1D084</accession>
<name>A0AAW1D084_9HEMI</name>
<organism evidence="1 2">
    <name type="scientific">Rhynocoris fuscipes</name>
    <dbReference type="NCBI Taxonomy" id="488301"/>
    <lineage>
        <taxon>Eukaryota</taxon>
        <taxon>Metazoa</taxon>
        <taxon>Ecdysozoa</taxon>
        <taxon>Arthropoda</taxon>
        <taxon>Hexapoda</taxon>
        <taxon>Insecta</taxon>
        <taxon>Pterygota</taxon>
        <taxon>Neoptera</taxon>
        <taxon>Paraneoptera</taxon>
        <taxon>Hemiptera</taxon>
        <taxon>Heteroptera</taxon>
        <taxon>Panheteroptera</taxon>
        <taxon>Cimicomorpha</taxon>
        <taxon>Reduviidae</taxon>
        <taxon>Harpactorinae</taxon>
        <taxon>Harpactorini</taxon>
        <taxon>Rhynocoris</taxon>
    </lineage>
</organism>
<evidence type="ECO:0008006" key="3">
    <source>
        <dbReference type="Google" id="ProtNLM"/>
    </source>
</evidence>
<comment type="caution">
    <text evidence="1">The sequence shown here is derived from an EMBL/GenBank/DDBJ whole genome shotgun (WGS) entry which is preliminary data.</text>
</comment>
<gene>
    <name evidence="1" type="ORF">O3M35_010407</name>
</gene>
<evidence type="ECO:0000313" key="1">
    <source>
        <dbReference type="EMBL" id="KAK9503957.1"/>
    </source>
</evidence>
<dbReference type="Proteomes" id="UP001461498">
    <property type="component" value="Unassembled WGS sequence"/>
</dbReference>
<reference evidence="1 2" key="1">
    <citation type="submission" date="2022-12" db="EMBL/GenBank/DDBJ databases">
        <title>Chromosome-level genome assembly of true bugs.</title>
        <authorList>
            <person name="Ma L."/>
            <person name="Li H."/>
        </authorList>
    </citation>
    <scope>NUCLEOTIDE SEQUENCE [LARGE SCALE GENOMIC DNA]</scope>
    <source>
        <strain evidence="1">Lab_2022b</strain>
    </source>
</reference>
<proteinExistence type="predicted"/>
<evidence type="ECO:0000313" key="2">
    <source>
        <dbReference type="Proteomes" id="UP001461498"/>
    </source>
</evidence>
<dbReference type="EMBL" id="JAPXFL010000007">
    <property type="protein sequence ID" value="KAK9503957.1"/>
    <property type="molecule type" value="Genomic_DNA"/>
</dbReference>
<sequence length="409" mass="46611">MEYAKEDPVPFQILIENSNKDKNGIARIHPMALGKLLSVNHPDISLNIIEIKKLGRNRLRVEMNNAISANKLLNSEILKEKGFNTHIPRYLLQRRGIIRGVDVALTEDEIKEAIVFPNRAMELLEIKRLNRKTLNVSTAEVVYTPTQSVLMVIRGQMLPNYVYIHYVRCEVNQYVQNVVQCKQCLRYGHYKDQCKGAVRCSKCGEPHELSVCKSEETRCVNCGDPTHVSTNQAICPSFKKEKKIKELMAFNNISYSEAKSFVHTNSFAAIANNEVVPNVDDIGIFLLLGKTNKSSRTFANTASFMRSTKRLRTTSPPHQRPHFFINKDLLFNESVKKNVEGGQIQSNPHRTSEKNKLENSLKSNSDIIYKTVYAILNGINVSKLKSWEEIDLKSMIKERIENLNEISST</sequence>
<protein>
    <recommendedName>
        <fullName evidence="3">Reverse transcriptase</fullName>
    </recommendedName>
</protein>
<dbReference type="AlphaFoldDB" id="A0AAW1D084"/>